<dbReference type="Pfam" id="PF01551">
    <property type="entry name" value="Peptidase_M23"/>
    <property type="match status" value="1"/>
</dbReference>
<dbReference type="Gene3D" id="2.70.70.10">
    <property type="entry name" value="Glucose Permease (Domain IIA)"/>
    <property type="match status" value="1"/>
</dbReference>
<dbReference type="EMBL" id="NPCC01000009">
    <property type="protein sequence ID" value="PAE89258.1"/>
    <property type="molecule type" value="Genomic_DNA"/>
</dbReference>
<feature type="domain" description="M23ase beta-sheet core" evidence="1">
    <location>
        <begin position="128"/>
        <end position="191"/>
    </location>
</feature>
<dbReference type="InterPro" id="IPR050570">
    <property type="entry name" value="Cell_wall_metabolism_enzyme"/>
</dbReference>
<reference evidence="2 3" key="1">
    <citation type="submission" date="2017-07" db="EMBL/GenBank/DDBJ databases">
        <title>Isolation and whole genome analysis of endospore-forming bacteria from heroin.</title>
        <authorList>
            <person name="Kalinowski J."/>
            <person name="Ahrens B."/>
            <person name="Al-Dilaimi A."/>
            <person name="Winkler A."/>
            <person name="Wibberg D."/>
            <person name="Schleenbecker U."/>
            <person name="Ruckert C."/>
            <person name="Wolfel R."/>
            <person name="Grass G."/>
        </authorList>
    </citation>
    <scope>NUCLEOTIDE SEQUENCE [LARGE SCALE GENOMIC DNA]</scope>
    <source>
        <strain evidence="2 3">7539</strain>
    </source>
</reference>
<proteinExistence type="predicted"/>
<dbReference type="InterPro" id="IPR011055">
    <property type="entry name" value="Dup_hybrid_motif"/>
</dbReference>
<name>A0A268P0N6_SHOCL</name>
<dbReference type="PANTHER" id="PTHR21666">
    <property type="entry name" value="PEPTIDASE-RELATED"/>
    <property type="match status" value="1"/>
</dbReference>
<sequence>MYNKEATISKHDSGPGITGSLPFTGKWMVGNTPAQRIPSHGTDMFGVGYAIDFIAVDDQNRTSSSRSWNTLLGSESPEIFYAFGKPVISPVSGKVVSIHNGEPDHEARRSLLTLLPYMLTQADRIRKGPEAIAGNYVIIAPDNSDLYIAIVHLQLDSIVVEEGQNISEGEYLANCGNSGNSTQPHIHIQAMDSLDFSKTQGVPLYFREFFQWNKGESEPKTRVKAFPDANTVISPK</sequence>
<evidence type="ECO:0000313" key="3">
    <source>
        <dbReference type="Proteomes" id="UP000216207"/>
    </source>
</evidence>
<evidence type="ECO:0000313" key="2">
    <source>
        <dbReference type="EMBL" id="PAE89258.1"/>
    </source>
</evidence>
<dbReference type="InterPro" id="IPR016047">
    <property type="entry name" value="M23ase_b-sheet_dom"/>
</dbReference>
<dbReference type="GO" id="GO:0004222">
    <property type="term" value="F:metalloendopeptidase activity"/>
    <property type="evidence" value="ECO:0007669"/>
    <property type="project" value="TreeGrafter"/>
</dbReference>
<dbReference type="AlphaFoldDB" id="A0A268P0N6"/>
<accession>A0A268P0N6</accession>
<evidence type="ECO:0000259" key="1">
    <source>
        <dbReference type="Pfam" id="PF01551"/>
    </source>
</evidence>
<gene>
    <name evidence="2" type="ORF">CHH72_08180</name>
</gene>
<dbReference type="SUPFAM" id="SSF51261">
    <property type="entry name" value="Duplicated hybrid motif"/>
    <property type="match status" value="1"/>
</dbReference>
<comment type="caution">
    <text evidence="2">The sequence shown here is derived from an EMBL/GenBank/DDBJ whole genome shotgun (WGS) entry which is preliminary data.</text>
</comment>
<protein>
    <submittedName>
        <fullName evidence="2">Peptidase M23</fullName>
    </submittedName>
</protein>
<dbReference type="RefSeq" id="WP_095326394.1">
    <property type="nucleotide sequence ID" value="NZ_NPCC01000009.1"/>
</dbReference>
<dbReference type="CDD" id="cd12797">
    <property type="entry name" value="M23_peptidase"/>
    <property type="match status" value="1"/>
</dbReference>
<dbReference type="PANTHER" id="PTHR21666:SF285">
    <property type="entry name" value="M23 FAMILY METALLOPEPTIDASE"/>
    <property type="match status" value="1"/>
</dbReference>
<organism evidence="2 3">
    <name type="scientific">Shouchella clausii</name>
    <name type="common">Alkalihalobacillus clausii</name>
    <dbReference type="NCBI Taxonomy" id="79880"/>
    <lineage>
        <taxon>Bacteria</taxon>
        <taxon>Bacillati</taxon>
        <taxon>Bacillota</taxon>
        <taxon>Bacilli</taxon>
        <taxon>Bacillales</taxon>
        <taxon>Bacillaceae</taxon>
        <taxon>Shouchella</taxon>
    </lineage>
</organism>
<dbReference type="Proteomes" id="UP000216207">
    <property type="component" value="Unassembled WGS sequence"/>
</dbReference>